<dbReference type="Pfam" id="PF19407">
    <property type="entry name" value="DUF5979"/>
    <property type="match status" value="5"/>
</dbReference>
<feature type="domain" description="Choice-of-anchor A" evidence="5">
    <location>
        <begin position="47"/>
        <end position="370"/>
    </location>
</feature>
<feature type="domain" description="DUF5979" evidence="4">
    <location>
        <begin position="733"/>
        <end position="840"/>
    </location>
</feature>
<feature type="domain" description="DUF5979" evidence="4">
    <location>
        <begin position="848"/>
        <end position="956"/>
    </location>
</feature>
<dbReference type="Pfam" id="PF20597">
    <property type="entry name" value="pAdhesive_15"/>
    <property type="match status" value="1"/>
</dbReference>
<feature type="domain" description="DUF5979" evidence="4">
    <location>
        <begin position="965"/>
        <end position="1071"/>
    </location>
</feature>
<reference evidence="6" key="1">
    <citation type="submission" date="2024-04" db="EMBL/GenBank/DDBJ databases">
        <authorList>
            <person name="Roder T."/>
            <person name="Oberhansli S."/>
            <person name="Kreuzer M."/>
        </authorList>
    </citation>
    <scope>NUCLEOTIDE SEQUENCE</scope>
    <source>
        <strain evidence="6">LWS13-1.2</strain>
    </source>
</reference>
<keyword evidence="3" id="KW-0732">Signal</keyword>
<keyword evidence="2" id="KW-0812">Transmembrane</keyword>
<sequence>MGRTERPRLRRWIAGVAATLLATTGAVTAGIAQPAPAHAAYPETVNPFAIAGGFTVYAREDALLQNQETEGSIAVGGTATVAPAAASQYAIIHVSAGTGDYDLPRVDGDPTRFLVGEYSTASTGILAITSAGTSDPALWGDLKMVDRDGGWQAFARADWLRLNQNPANPDQTPLIDSTHQQYPEDAAPPSGAAGNNSIFTANTSATAVADYVEANRDASWEEASSCLDDIADPIAGVGYPVAVAEDAGSRVVLAPLSADQPNIVDYADIAGAALIQFSPGPTPGVSNPLVIRVPAGTTDVVGARADPQGAFSPYMLWDLSQLTGDVTVTAAEARIDGSIYAPEASVTVDAAPLDGQVIGRNVTLQGGETHSFLFSSEISCSADSGTFAVRKELSGIAPDDLPAGTTFTVNYIAAEPDGTVATGTLEVPADGTPVVADGQFPIGTAVEFEEIAPESVPGWLWGDPTIDPNPLTIGAGTAQVVVTNTATAQTGTFSIAKSIEDVSGGQPGEPSQPTVAVAWTATFGGEQIGSGTLDVPFDGTVVDVGQDFPVGTVIVLTEELDGIEPPVGYEWAGAHWTPGRTFVIGETGTVAVELVNAVTPAETERTITIVKSAVGDAADPAYEFAVSYNTDPPGTRTTRVLPVGDPELLDDVEAGAEALQLAELIPTVNGTPVDPDDWFTPVIRVTVDGVVTEYRPGNFEGAGPLETAIVSIPLPESGDIAIEVVNALREGTFDVAKAFTGIPPESVPSGLEVTVTWTATLPTGAVETGTMRVSGDGTPVSPVDDRGAPLTFPFGTVVTFEEQAAPAVRGVTWGPATFDPDELVIGADGELVVSTTLTNDATLITGTFQVVKDLVGIDPDELLVDSFTVAYIAHIPGQDPVTGTFSLPADGTPAGPVDETGAPLEFPIGTAVDLAETEVETSALPPGFEWGETIWSPSSHVVVEFDTTPVLEVTNTAVELTRWAVTKVVDGDAASALPAGTTFPVDWWWDGVAQPRVELTPNVPVHSPYFPVGTILEVQEGELPSVPGVDWGAPVWTVDGETLTPEANGRTLLPMSVARDTDVAELTLTNTAATRPLPATGGGAISPLVPIGSVALIALGALLATRRTQRVRRG</sequence>
<dbReference type="InterPro" id="IPR046022">
    <property type="entry name" value="DUF5979"/>
</dbReference>
<dbReference type="InterPro" id="IPR026588">
    <property type="entry name" value="Choice_anch_A"/>
</dbReference>
<evidence type="ECO:0000256" key="1">
    <source>
        <dbReference type="SAM" id="MobiDB-lite"/>
    </source>
</evidence>
<feature type="chain" id="PRO_5043649561" evidence="3">
    <location>
        <begin position="30"/>
        <end position="1114"/>
    </location>
</feature>
<evidence type="ECO:0000259" key="4">
    <source>
        <dbReference type="Pfam" id="PF19407"/>
    </source>
</evidence>
<feature type="signal peptide" evidence="3">
    <location>
        <begin position="1"/>
        <end position="29"/>
    </location>
</feature>
<proteinExistence type="predicted"/>
<evidence type="ECO:0000256" key="2">
    <source>
        <dbReference type="SAM" id="Phobius"/>
    </source>
</evidence>
<organism evidence="6">
    <name type="scientific">Microbacterium sp. LWS13-1.2</name>
    <dbReference type="NCBI Taxonomy" id="3135264"/>
    <lineage>
        <taxon>Bacteria</taxon>
        <taxon>Bacillati</taxon>
        <taxon>Actinomycetota</taxon>
        <taxon>Actinomycetes</taxon>
        <taxon>Micrococcales</taxon>
        <taxon>Microbacteriaceae</taxon>
        <taxon>Microbacterium</taxon>
    </lineage>
</organism>
<feature type="region of interest" description="Disordered" evidence="1">
    <location>
        <begin position="165"/>
        <end position="198"/>
    </location>
</feature>
<evidence type="ECO:0000259" key="5">
    <source>
        <dbReference type="Pfam" id="PF20597"/>
    </source>
</evidence>
<dbReference type="RefSeq" id="WP_349425595.1">
    <property type="nucleotide sequence ID" value="NZ_CP151632.1"/>
</dbReference>
<dbReference type="AlphaFoldDB" id="A0AAU6SCW9"/>
<name>A0AAU6SCW9_9MICO</name>
<protein>
    <submittedName>
        <fullName evidence="6">DUF5979 domain-containing protein</fullName>
    </submittedName>
</protein>
<keyword evidence="2" id="KW-1133">Transmembrane helix</keyword>
<dbReference type="EMBL" id="CP151632">
    <property type="protein sequence ID" value="WZO34716.1"/>
    <property type="molecule type" value="Genomic_DNA"/>
</dbReference>
<feature type="domain" description="DUF5979" evidence="4">
    <location>
        <begin position="493"/>
        <end position="599"/>
    </location>
</feature>
<feature type="compositionally biased region" description="Polar residues" evidence="1">
    <location>
        <begin position="165"/>
        <end position="181"/>
    </location>
</feature>
<accession>A0AAU6SCW9</accession>
<evidence type="ECO:0000256" key="3">
    <source>
        <dbReference type="SAM" id="SignalP"/>
    </source>
</evidence>
<dbReference type="NCBIfam" id="TIGR04215">
    <property type="entry name" value="choice_anch_A"/>
    <property type="match status" value="1"/>
</dbReference>
<feature type="domain" description="DUF5979" evidence="4">
    <location>
        <begin position="387"/>
        <end position="487"/>
    </location>
</feature>
<evidence type="ECO:0000313" key="6">
    <source>
        <dbReference type="EMBL" id="WZO34716.1"/>
    </source>
</evidence>
<keyword evidence="2" id="KW-0472">Membrane</keyword>
<gene>
    <name evidence="6" type="ORF">MRBLWS13_002381</name>
</gene>
<feature type="transmembrane region" description="Helical" evidence="2">
    <location>
        <begin position="1084"/>
        <end position="1104"/>
    </location>
</feature>